<feature type="compositionally biased region" description="Low complexity" evidence="9">
    <location>
        <begin position="215"/>
        <end position="225"/>
    </location>
</feature>
<name>A0A8H2WXK8_9AGAM</name>
<dbReference type="GO" id="GO:0070847">
    <property type="term" value="C:core mediator complex"/>
    <property type="evidence" value="ECO:0007669"/>
    <property type="project" value="TreeGrafter"/>
</dbReference>
<comment type="caution">
    <text evidence="10">The sequence shown here is derived from an EMBL/GenBank/DDBJ whole genome shotgun (WGS) entry which is preliminary data.</text>
</comment>
<feature type="region of interest" description="Disordered" evidence="9">
    <location>
        <begin position="186"/>
        <end position="367"/>
    </location>
</feature>
<evidence type="ECO:0000256" key="2">
    <source>
        <dbReference type="ARBA" id="ARBA00009259"/>
    </source>
</evidence>
<keyword evidence="4" id="KW-0805">Transcription regulation</keyword>
<sequence>MMTQPNAVAGPSHAGQSLTHGDLSTGTALATGMGILSLDVYIPPAPGALPPLHRHLSSWILKLFMHTIAPPRPHSSIHPTHDLLGRYGILPVYDEFVRPFTTSAPSGIEDKGKRKEDEADEGRHGPKEGLFQHGYKAFIKDLGLGKHNHKKDTFLTDLMQMPEKQPVQVVKLDRTTLVHAFRLKEGGVPGFNTSALTGDDKERKKKKKKRPIDPSQPSAPATPAAAGPPAPGAVVPIRRPTGPLPPSQLASSHVPPAQQPSQRPPQQQPPQQRHPLPANPKTAVAAVRPPVTGTGSGTGTSGTGTIKRKDREDGVNGHVGSIGGGGNMGPTGGTGLKPAKKRKMDPMAFAPGHHHHAQPVQQPTPHY</sequence>
<dbReference type="PANTHER" id="PTHR28270">
    <property type="entry name" value="MEDIATOR OF RNA POLYMERASE II TRANSCRIPTION SUBUNIT 19"/>
    <property type="match status" value="1"/>
</dbReference>
<keyword evidence="7" id="KW-0539">Nucleus</keyword>
<evidence type="ECO:0000256" key="6">
    <source>
        <dbReference type="ARBA" id="ARBA00023163"/>
    </source>
</evidence>
<feature type="region of interest" description="Disordered" evidence="9">
    <location>
        <begin position="1"/>
        <end position="20"/>
    </location>
</feature>
<dbReference type="EMBL" id="CAJMWS010000312">
    <property type="protein sequence ID" value="CAE6410385.1"/>
    <property type="molecule type" value="Genomic_DNA"/>
</dbReference>
<evidence type="ECO:0000256" key="4">
    <source>
        <dbReference type="ARBA" id="ARBA00023015"/>
    </source>
</evidence>
<gene>
    <name evidence="10" type="ORF">RDB_LOCUS68071</name>
</gene>
<keyword evidence="5" id="KW-0010">Activator</keyword>
<dbReference type="InterPro" id="IPR013942">
    <property type="entry name" value="Mediator_Med19_fun"/>
</dbReference>
<evidence type="ECO:0000256" key="8">
    <source>
        <dbReference type="ARBA" id="ARBA00032018"/>
    </source>
</evidence>
<evidence type="ECO:0000256" key="5">
    <source>
        <dbReference type="ARBA" id="ARBA00023159"/>
    </source>
</evidence>
<organism evidence="10 11">
    <name type="scientific">Rhizoctonia solani</name>
    <dbReference type="NCBI Taxonomy" id="456999"/>
    <lineage>
        <taxon>Eukaryota</taxon>
        <taxon>Fungi</taxon>
        <taxon>Dikarya</taxon>
        <taxon>Basidiomycota</taxon>
        <taxon>Agaricomycotina</taxon>
        <taxon>Agaricomycetes</taxon>
        <taxon>Cantharellales</taxon>
        <taxon>Ceratobasidiaceae</taxon>
        <taxon>Rhizoctonia</taxon>
    </lineage>
</organism>
<evidence type="ECO:0000256" key="9">
    <source>
        <dbReference type="SAM" id="MobiDB-lite"/>
    </source>
</evidence>
<reference evidence="10" key="1">
    <citation type="submission" date="2021-01" db="EMBL/GenBank/DDBJ databases">
        <authorList>
            <person name="Kaushik A."/>
        </authorList>
    </citation>
    <scope>NUCLEOTIDE SEQUENCE</scope>
    <source>
        <strain evidence="10">AG1-1C</strain>
    </source>
</reference>
<dbReference type="GO" id="GO:0003712">
    <property type="term" value="F:transcription coregulator activity"/>
    <property type="evidence" value="ECO:0007669"/>
    <property type="project" value="InterPro"/>
</dbReference>
<evidence type="ECO:0000313" key="11">
    <source>
        <dbReference type="Proteomes" id="UP000663846"/>
    </source>
</evidence>
<accession>A0A8H2WXK8</accession>
<dbReference type="Proteomes" id="UP000663846">
    <property type="component" value="Unassembled WGS sequence"/>
</dbReference>
<keyword evidence="6" id="KW-0804">Transcription</keyword>
<dbReference type="GO" id="GO:0016592">
    <property type="term" value="C:mediator complex"/>
    <property type="evidence" value="ECO:0007669"/>
    <property type="project" value="InterPro"/>
</dbReference>
<evidence type="ECO:0000313" key="10">
    <source>
        <dbReference type="EMBL" id="CAE6410385.1"/>
    </source>
</evidence>
<comment type="subcellular location">
    <subcellularLocation>
        <location evidence="1">Nucleus</location>
    </subcellularLocation>
</comment>
<dbReference type="AlphaFoldDB" id="A0A8H2WXK8"/>
<feature type="region of interest" description="Disordered" evidence="9">
    <location>
        <begin position="104"/>
        <end position="128"/>
    </location>
</feature>
<comment type="similarity">
    <text evidence="2">Belongs to the Mediator complex subunit 19 family.</text>
</comment>
<evidence type="ECO:0000256" key="1">
    <source>
        <dbReference type="ARBA" id="ARBA00004123"/>
    </source>
</evidence>
<protein>
    <recommendedName>
        <fullName evidence="3">Mediator of RNA polymerase II transcription subunit 19</fullName>
    </recommendedName>
    <alternativeName>
        <fullName evidence="8">Mediator complex subunit 19</fullName>
    </alternativeName>
</protein>
<feature type="compositionally biased region" description="Basic and acidic residues" evidence="9">
    <location>
        <begin position="108"/>
        <end position="127"/>
    </location>
</feature>
<dbReference type="GO" id="GO:0006357">
    <property type="term" value="P:regulation of transcription by RNA polymerase II"/>
    <property type="evidence" value="ECO:0007669"/>
    <property type="project" value="InterPro"/>
</dbReference>
<evidence type="ECO:0000256" key="3">
    <source>
        <dbReference type="ARBA" id="ARBA00019615"/>
    </source>
</evidence>
<dbReference type="PANTHER" id="PTHR28270:SF1">
    <property type="entry name" value="MEDIATOR OF RNA POLYMERASE II TRANSCRIPTION SUBUNIT 19"/>
    <property type="match status" value="1"/>
</dbReference>
<proteinExistence type="inferred from homology"/>
<evidence type="ECO:0000256" key="7">
    <source>
        <dbReference type="ARBA" id="ARBA00023242"/>
    </source>
</evidence>
<feature type="compositionally biased region" description="Gly residues" evidence="9">
    <location>
        <begin position="320"/>
        <end position="335"/>
    </location>
</feature>